<gene>
    <name evidence="4" type="ORF">SOO65_15190</name>
</gene>
<dbReference type="AlphaFoldDB" id="A0AAX4HLJ4"/>
<feature type="signal peptide" evidence="2">
    <location>
        <begin position="1"/>
        <end position="27"/>
    </location>
</feature>
<dbReference type="RefSeq" id="WP_321391997.1">
    <property type="nucleotide sequence ID" value="NZ_CP139487.1"/>
</dbReference>
<keyword evidence="5" id="KW-1185">Reference proteome</keyword>
<dbReference type="PROSITE" id="PS51688">
    <property type="entry name" value="ICA"/>
    <property type="match status" value="1"/>
</dbReference>
<sequence>MGTNGHLKKLFLSSLVVVIMLTSSAFAESLSYSGRLVNTNGSPVVGPVNLKFDIASTADTSTILCSQQIANVALTNGVFHVKLDLNCGASTLSQVLGAIVAPDSAAIRVTNETASKAYSFQSLHAVPSAQIAHGLSKLNANNNEVLTWTGSKWEPKPVTGATGGTVTDITAGSGLSGGTITNSGTIAIANGGVTDTHLAGNIARSKIANGTANYVLMNNGSGGMSEVAQLPLAQGGTGSSTAAGARTNLGLGDAAVATIGYGAGQVMPGEVPICLAHQKLQMNLGPTFWSCANDNDSLDATKLPLGGGTMSGAIDMGTSKIVNLGTPTLGTDAATKDYVDTKVGAAPGDNLGNHTATTNLAMGSNSITGVNKISVADGAWNSPSITFTSSPSSGLFHNGGILGFSAGGSLVMNLSSSAMNLNGSFAPYMRISGTNGESGPTYSFGGDSDTGMFSLSNNILGFTTGGVEKMRILATGEMAVGKTTAAGKLDVAGDIALDGKLKLRSDNTNFVELRAPAGLVGTLTYTFPASAGTSGYVLTTDGAGGLSWSQAATTATNVGGDLTGTIANAQIAAGAIYNADIANLTITYAKLNILDEEFPITKLSGTSDATKYLKGNKTWGTFLTDVLASPFATVTPSNTAIANGDTLQTVVNKTQGQINNLVTNSSNYLVKNGTDSITGTVTVNAATGALKIPTTPSGVDGTDAANVQYVKNYVGTFGQWTKTGSDLSYSAGNVGIGIASPWDQFMVYKANASTSASIVSDNTSTTAARYPSVAVKNFGGGGAGAIGNPTVELVNLRGNSSTTAPLKSGDSLGSISFHGSTNAVAAYKSGADIRAVASQDFTTTATGSSLIFATTANSTSVPADRMTITNAGDVAIGIAAPLARLHVKQAVDTTAGGLLISNTTAGGNTSIYVDSSHQTHIGGSVNSPDAIMIKNVNGNVGVGIAPLTRLHVGGGDSDLIIDGVTPISIHRSTSYPATPGMVVGGSAYVSEGSGTSTNFWPQQAGVFFYAGEVHSATNKGTGISLGTTSNGSTTAVERMTILPDGRVGIGTTAPTGGLTVNSSVPTSYSIISNRNSATGGQDWRWYSSSTGAPLGADSMCFGLGACLFILRADGNATLSGTLTQSSDIRFKRDITSIPYALDAITKLDGVNYYWKDESKGSDKQIGLIAQNVEKVFPEAVKTDKQGMKSVAYQNLVAPIINAIKEIRSWMLKSDEQTKSVNREIASLKAENAELKARDEKREREMAVLKAYLCHKDPRAPLCM</sequence>
<reference evidence="4 5" key="1">
    <citation type="submission" date="2023-11" db="EMBL/GenBank/DDBJ databases">
        <title>Peredibacter starrii A3.12.</title>
        <authorList>
            <person name="Mitchell R.J."/>
        </authorList>
    </citation>
    <scope>NUCLEOTIDE SEQUENCE [LARGE SCALE GENOMIC DNA]</scope>
    <source>
        <strain evidence="4 5">A3.12</strain>
    </source>
</reference>
<evidence type="ECO:0000313" key="4">
    <source>
        <dbReference type="EMBL" id="WPU64040.1"/>
    </source>
</evidence>
<evidence type="ECO:0000256" key="2">
    <source>
        <dbReference type="SAM" id="SignalP"/>
    </source>
</evidence>
<keyword evidence="1" id="KW-0175">Coiled coil</keyword>
<dbReference type="KEGG" id="psti:SOO65_15190"/>
<keyword evidence="2" id="KW-0732">Signal</keyword>
<dbReference type="Proteomes" id="UP001324634">
    <property type="component" value="Chromosome"/>
</dbReference>
<dbReference type="Pfam" id="PF13884">
    <property type="entry name" value="Peptidase_S74"/>
    <property type="match status" value="1"/>
</dbReference>
<dbReference type="InterPro" id="IPR036388">
    <property type="entry name" value="WH-like_DNA-bd_sf"/>
</dbReference>
<dbReference type="InterPro" id="IPR030392">
    <property type="entry name" value="S74_ICA"/>
</dbReference>
<feature type="coiled-coil region" evidence="1">
    <location>
        <begin position="1217"/>
        <end position="1249"/>
    </location>
</feature>
<proteinExistence type="predicted"/>
<feature type="domain" description="Peptidase S74" evidence="3">
    <location>
        <begin position="1126"/>
        <end position="1220"/>
    </location>
</feature>
<protein>
    <submittedName>
        <fullName evidence="4">Tail fiber domain-containing protein</fullName>
    </submittedName>
</protein>
<feature type="chain" id="PRO_5043780303" evidence="2">
    <location>
        <begin position="28"/>
        <end position="1263"/>
    </location>
</feature>
<evidence type="ECO:0000313" key="5">
    <source>
        <dbReference type="Proteomes" id="UP001324634"/>
    </source>
</evidence>
<name>A0AAX4HLJ4_9BACT</name>
<organism evidence="4 5">
    <name type="scientific">Peredibacter starrii</name>
    <dbReference type="NCBI Taxonomy" id="28202"/>
    <lineage>
        <taxon>Bacteria</taxon>
        <taxon>Pseudomonadati</taxon>
        <taxon>Bdellovibrionota</taxon>
        <taxon>Bacteriovoracia</taxon>
        <taxon>Bacteriovoracales</taxon>
        <taxon>Bacteriovoracaceae</taxon>
        <taxon>Peredibacter</taxon>
    </lineage>
</organism>
<evidence type="ECO:0000256" key="1">
    <source>
        <dbReference type="SAM" id="Coils"/>
    </source>
</evidence>
<dbReference type="Gene3D" id="1.10.10.10">
    <property type="entry name" value="Winged helix-like DNA-binding domain superfamily/Winged helix DNA-binding domain"/>
    <property type="match status" value="1"/>
</dbReference>
<dbReference type="EMBL" id="CP139487">
    <property type="protein sequence ID" value="WPU64040.1"/>
    <property type="molecule type" value="Genomic_DNA"/>
</dbReference>
<evidence type="ECO:0000259" key="3">
    <source>
        <dbReference type="PROSITE" id="PS51688"/>
    </source>
</evidence>
<accession>A0AAX4HLJ4</accession>